<dbReference type="OrthoDB" id="9255714at2"/>
<evidence type="ECO:0000313" key="3">
    <source>
        <dbReference type="Proteomes" id="UP000076925"/>
    </source>
</evidence>
<dbReference type="SUPFAM" id="SSF52540">
    <property type="entry name" value="P-loop containing nucleoside triphosphate hydrolases"/>
    <property type="match status" value="1"/>
</dbReference>
<accession>A0A139XCP8</accession>
<dbReference type="RefSeq" id="WP_017741633.1">
    <property type="nucleotide sequence ID" value="NZ_KQ976354.1"/>
</dbReference>
<dbReference type="EMBL" id="ANNX02000020">
    <property type="protein sequence ID" value="KYC42392.1"/>
    <property type="molecule type" value="Genomic_DNA"/>
</dbReference>
<evidence type="ECO:0000313" key="2">
    <source>
        <dbReference type="EMBL" id="KYC42392.1"/>
    </source>
</evidence>
<dbReference type="InterPro" id="IPR045528">
    <property type="entry name" value="DO-GTPase2"/>
</dbReference>
<evidence type="ECO:0000259" key="1">
    <source>
        <dbReference type="Pfam" id="PF19993"/>
    </source>
</evidence>
<dbReference type="InterPro" id="IPR027417">
    <property type="entry name" value="P-loop_NTPase"/>
</dbReference>
<sequence length="393" mass="44518">MSREVLVFARDFNKGRVMPKQSILVTVADIEECMMRVFNEELQRREHPRYMVMVQRLLERFVTTLLEKATNVGDSLKEVKMPLLQNKTLKITMLGTVGAGKTCYMLGMYAEMVTGVNGITINSIDLDVGTKLLNQWERLVSSEGSDRWPPGTPTGTEEFNFHLSYNTKPIMRFNWMDYRGAALTETANESDVKQLQDRLIISDCTLLCVPAEAIAQDVKSTTVVKYKTNRLNDLLARFATENTLADEESFPVVIVLTKFDEIADKISQDDLIRRVKRLFPALFPVGGIWDVAICPVSLGLELALDKDSGDINPFNLHLPIVFAVWHKLVKMRIAAGLPKNKDWLGKLLPTMVLGTIPQSDLKDFEKKIVLLSEELKDIPIFRKGEQLFGYEDV</sequence>
<gene>
    <name evidence="2" type="ORF">WA1_20710</name>
</gene>
<reference evidence="2 3" key="1">
    <citation type="journal article" date="2013" name="Genome Biol. Evol.">
        <title>Genomes of Stigonematalean cyanobacteria (subsection V) and the evolution of oxygenic photosynthesis from prokaryotes to plastids.</title>
        <authorList>
            <person name="Dagan T."/>
            <person name="Roettger M."/>
            <person name="Stucken K."/>
            <person name="Landan G."/>
            <person name="Koch R."/>
            <person name="Major P."/>
            <person name="Gould S.B."/>
            <person name="Goremykin V.V."/>
            <person name="Rippka R."/>
            <person name="Tandeau de Marsac N."/>
            <person name="Gugger M."/>
            <person name="Lockhart P.J."/>
            <person name="Allen J.F."/>
            <person name="Brune I."/>
            <person name="Maus I."/>
            <person name="Puhler A."/>
            <person name="Martin W.F."/>
        </authorList>
    </citation>
    <scope>NUCLEOTIDE SEQUENCE [LARGE SCALE GENOMIC DNA]</scope>
    <source>
        <strain evidence="2 3">PCC 7110</strain>
    </source>
</reference>
<organism evidence="2 3">
    <name type="scientific">Scytonema hofmannii PCC 7110</name>
    <dbReference type="NCBI Taxonomy" id="128403"/>
    <lineage>
        <taxon>Bacteria</taxon>
        <taxon>Bacillati</taxon>
        <taxon>Cyanobacteriota</taxon>
        <taxon>Cyanophyceae</taxon>
        <taxon>Nostocales</taxon>
        <taxon>Scytonemataceae</taxon>
        <taxon>Scytonema</taxon>
    </lineage>
</organism>
<dbReference type="STRING" id="128403.WA1_20710"/>
<keyword evidence="3" id="KW-1185">Reference proteome</keyword>
<feature type="domain" description="Double-GTPase 2" evidence="1">
    <location>
        <begin position="91"/>
        <end position="280"/>
    </location>
</feature>
<name>A0A139XCP8_9CYAN</name>
<comment type="caution">
    <text evidence="2">The sequence shown here is derived from an EMBL/GenBank/DDBJ whole genome shotgun (WGS) entry which is preliminary data.</text>
</comment>
<proteinExistence type="predicted"/>
<dbReference type="Pfam" id="PF19993">
    <property type="entry name" value="DO-GTPase2"/>
    <property type="match status" value="1"/>
</dbReference>
<dbReference type="Proteomes" id="UP000076925">
    <property type="component" value="Unassembled WGS sequence"/>
</dbReference>
<protein>
    <recommendedName>
        <fullName evidence="1">Double-GTPase 2 domain-containing protein</fullName>
    </recommendedName>
</protein>
<dbReference type="AlphaFoldDB" id="A0A139XCP8"/>